<dbReference type="AlphaFoldDB" id="A0A922HYL3"/>
<protein>
    <submittedName>
        <fullName evidence="1">Uncharacterized protein</fullName>
    </submittedName>
</protein>
<name>A0A922HYL3_DERFA</name>
<accession>A0A922HYL3</accession>
<evidence type="ECO:0000313" key="1">
    <source>
        <dbReference type="EMBL" id="KAH9511272.1"/>
    </source>
</evidence>
<keyword evidence="2" id="KW-1185">Reference proteome</keyword>
<organism evidence="1 2">
    <name type="scientific">Dermatophagoides farinae</name>
    <name type="common">American house dust mite</name>
    <dbReference type="NCBI Taxonomy" id="6954"/>
    <lineage>
        <taxon>Eukaryota</taxon>
        <taxon>Metazoa</taxon>
        <taxon>Ecdysozoa</taxon>
        <taxon>Arthropoda</taxon>
        <taxon>Chelicerata</taxon>
        <taxon>Arachnida</taxon>
        <taxon>Acari</taxon>
        <taxon>Acariformes</taxon>
        <taxon>Sarcoptiformes</taxon>
        <taxon>Astigmata</taxon>
        <taxon>Psoroptidia</taxon>
        <taxon>Analgoidea</taxon>
        <taxon>Pyroglyphidae</taxon>
        <taxon>Dermatophagoidinae</taxon>
        <taxon>Dermatophagoides</taxon>
    </lineage>
</organism>
<comment type="caution">
    <text evidence="1">The sequence shown here is derived from an EMBL/GenBank/DDBJ whole genome shotgun (WGS) entry which is preliminary data.</text>
</comment>
<evidence type="ECO:0000313" key="2">
    <source>
        <dbReference type="Proteomes" id="UP000790347"/>
    </source>
</evidence>
<dbReference type="EMBL" id="ASGP02000004">
    <property type="protein sequence ID" value="KAH9511272.1"/>
    <property type="molecule type" value="Genomic_DNA"/>
</dbReference>
<gene>
    <name evidence="1" type="ORF">DERF_009740</name>
</gene>
<sequence length="94" mass="10737">MKKKYYNLHYLIGQSVFFSLPIPIPQSAAAVSSNNLDNYYSKLSPGDCNQINVVDDEDNDVSRLDLVKIHKYNKITDNEKIIHDHGHGSFVFHT</sequence>
<reference evidence="1" key="2">
    <citation type="journal article" date="2022" name="Res Sq">
        <title>Comparative Genomics Reveals Insights into the Divergent Evolution of Astigmatic Mites and Household Pest Adaptations.</title>
        <authorList>
            <person name="Xiong Q."/>
            <person name="Wan A.T.-Y."/>
            <person name="Liu X.-Y."/>
            <person name="Fung C.S.-H."/>
            <person name="Xiao X."/>
            <person name="Malainual N."/>
            <person name="Hou J."/>
            <person name="Wang L."/>
            <person name="Wang M."/>
            <person name="Yang K."/>
            <person name="Cui Y."/>
            <person name="Leung E."/>
            <person name="Nong W."/>
            <person name="Shin S.-K."/>
            <person name="Au S."/>
            <person name="Jeong K.Y."/>
            <person name="Chew F.T."/>
            <person name="Hui J."/>
            <person name="Leung T.F."/>
            <person name="Tungtrongchitr A."/>
            <person name="Zhong N."/>
            <person name="Liu Z."/>
            <person name="Tsui S."/>
        </authorList>
    </citation>
    <scope>NUCLEOTIDE SEQUENCE</scope>
    <source>
        <strain evidence="1">Derf</strain>
        <tissue evidence="1">Whole organism</tissue>
    </source>
</reference>
<dbReference type="Proteomes" id="UP000790347">
    <property type="component" value="Unassembled WGS sequence"/>
</dbReference>
<proteinExistence type="predicted"/>
<reference evidence="1" key="1">
    <citation type="submission" date="2013-05" db="EMBL/GenBank/DDBJ databases">
        <authorList>
            <person name="Yim A.K.Y."/>
            <person name="Chan T.F."/>
            <person name="Ji K.M."/>
            <person name="Liu X.Y."/>
            <person name="Zhou J.W."/>
            <person name="Li R.Q."/>
            <person name="Yang K.Y."/>
            <person name="Li J."/>
            <person name="Li M."/>
            <person name="Law P.T.W."/>
            <person name="Wu Y.L."/>
            <person name="Cai Z.L."/>
            <person name="Qin H."/>
            <person name="Bao Y."/>
            <person name="Leung R.K.K."/>
            <person name="Ng P.K.S."/>
            <person name="Zou J."/>
            <person name="Zhong X.J."/>
            <person name="Ran P.X."/>
            <person name="Zhong N.S."/>
            <person name="Liu Z.G."/>
            <person name="Tsui S.K.W."/>
        </authorList>
    </citation>
    <scope>NUCLEOTIDE SEQUENCE</scope>
    <source>
        <strain evidence="1">Derf</strain>
        <tissue evidence="1">Whole organism</tissue>
    </source>
</reference>